<evidence type="ECO:0000256" key="1">
    <source>
        <dbReference type="ARBA" id="ARBA00022475"/>
    </source>
</evidence>
<dbReference type="InterPro" id="IPR050083">
    <property type="entry name" value="HtpX_protease"/>
</dbReference>
<keyword evidence="9 11" id="KW-0472">Membrane</keyword>
<dbReference type="EC" id="3.4.24.-" evidence="13"/>
<dbReference type="Gene3D" id="3.30.2010.10">
    <property type="entry name" value="Metalloproteases ('zincins'), catalytic domain"/>
    <property type="match status" value="1"/>
</dbReference>
<feature type="transmembrane region" description="Helical" evidence="11">
    <location>
        <begin position="196"/>
        <end position="218"/>
    </location>
</feature>
<keyword evidence="5 10" id="KW-0378">Hydrolase</keyword>
<keyword evidence="6 10" id="KW-0862">Zinc</keyword>
<protein>
    <submittedName>
        <fullName evidence="13">M48 family metalloprotease</fullName>
        <ecNumber evidence="13">3.4.24.-</ecNumber>
    </submittedName>
</protein>
<feature type="transmembrane region" description="Helical" evidence="11">
    <location>
        <begin position="224"/>
        <end position="252"/>
    </location>
</feature>
<dbReference type="GO" id="GO:0046872">
    <property type="term" value="F:metal ion binding"/>
    <property type="evidence" value="ECO:0007669"/>
    <property type="project" value="UniProtKB-KW"/>
</dbReference>
<dbReference type="GO" id="GO:0006508">
    <property type="term" value="P:proteolysis"/>
    <property type="evidence" value="ECO:0007669"/>
    <property type="project" value="UniProtKB-KW"/>
</dbReference>
<keyword evidence="14" id="KW-1185">Reference proteome</keyword>
<feature type="transmembrane region" description="Helical" evidence="11">
    <location>
        <begin position="12"/>
        <end position="35"/>
    </location>
</feature>
<dbReference type="Proteomes" id="UP001596395">
    <property type="component" value="Unassembled WGS sequence"/>
</dbReference>
<evidence type="ECO:0000256" key="4">
    <source>
        <dbReference type="ARBA" id="ARBA00022723"/>
    </source>
</evidence>
<keyword evidence="4" id="KW-0479">Metal-binding</keyword>
<dbReference type="GO" id="GO:0008237">
    <property type="term" value="F:metallopeptidase activity"/>
    <property type="evidence" value="ECO:0007669"/>
    <property type="project" value="UniProtKB-KW"/>
</dbReference>
<keyword evidence="7 11" id="KW-1133">Transmembrane helix</keyword>
<evidence type="ECO:0000259" key="12">
    <source>
        <dbReference type="Pfam" id="PF01435"/>
    </source>
</evidence>
<proteinExistence type="inferred from homology"/>
<dbReference type="RefSeq" id="WP_336351653.1">
    <property type="nucleotide sequence ID" value="NZ_JAZAQL010000003.1"/>
</dbReference>
<feature type="domain" description="Peptidase M48" evidence="12">
    <location>
        <begin position="95"/>
        <end position="346"/>
    </location>
</feature>
<evidence type="ECO:0000313" key="13">
    <source>
        <dbReference type="EMBL" id="MFC6954717.1"/>
    </source>
</evidence>
<evidence type="ECO:0000256" key="2">
    <source>
        <dbReference type="ARBA" id="ARBA00022670"/>
    </source>
</evidence>
<keyword evidence="8 10" id="KW-0482">Metalloprotease</keyword>
<evidence type="ECO:0000256" key="6">
    <source>
        <dbReference type="ARBA" id="ARBA00022833"/>
    </source>
</evidence>
<dbReference type="Pfam" id="PF01435">
    <property type="entry name" value="Peptidase_M48"/>
    <property type="match status" value="1"/>
</dbReference>
<evidence type="ECO:0000256" key="10">
    <source>
        <dbReference type="RuleBase" id="RU003983"/>
    </source>
</evidence>
<dbReference type="InterPro" id="IPR001915">
    <property type="entry name" value="Peptidase_M48"/>
</dbReference>
<dbReference type="EMBL" id="JBHSXN010000003">
    <property type="protein sequence ID" value="MFC6954717.1"/>
    <property type="molecule type" value="Genomic_DNA"/>
</dbReference>
<feature type="transmembrane region" description="Helical" evidence="11">
    <location>
        <begin position="55"/>
        <end position="72"/>
    </location>
</feature>
<comment type="caution">
    <text evidence="13">The sequence shown here is derived from an EMBL/GenBank/DDBJ whole genome shotgun (WGS) entry which is preliminary data.</text>
</comment>
<evidence type="ECO:0000256" key="8">
    <source>
        <dbReference type="ARBA" id="ARBA00023049"/>
    </source>
</evidence>
<gene>
    <name evidence="13" type="ORF">ACFQGB_17765</name>
</gene>
<evidence type="ECO:0000256" key="3">
    <source>
        <dbReference type="ARBA" id="ARBA00022692"/>
    </source>
</evidence>
<evidence type="ECO:0000256" key="9">
    <source>
        <dbReference type="ARBA" id="ARBA00023136"/>
    </source>
</evidence>
<keyword evidence="1" id="KW-1003">Cell membrane</keyword>
<reference evidence="13 14" key="1">
    <citation type="journal article" date="2019" name="Int. J. Syst. Evol. Microbiol.">
        <title>The Global Catalogue of Microorganisms (GCM) 10K type strain sequencing project: providing services to taxonomists for standard genome sequencing and annotation.</title>
        <authorList>
            <consortium name="The Broad Institute Genomics Platform"/>
            <consortium name="The Broad Institute Genome Sequencing Center for Infectious Disease"/>
            <person name="Wu L."/>
            <person name="Ma J."/>
        </authorList>
    </citation>
    <scope>NUCLEOTIDE SEQUENCE [LARGE SCALE GENOMIC DNA]</scope>
    <source>
        <strain evidence="13 14">GX26</strain>
    </source>
</reference>
<sequence>MERDRNLMRDILLTLALILAIDAVVVGVFALLAYPWLTFVHAPIAAVVGTTAAPVARWLVVFLPVLALFVWAQLRFTRQELLADVPAGDATRDTHPDLHARFVRLCKQADMQPPDLAVVDRDVPNSFAVGGVTNATVVVSEGLRDALSDDELDAVLAHELAHVKNRDATVMTLASFLPALVSDDRKILNVDGGANLLVWFVLTFVLYLLASPSLPGALFSVSSVVGFVTLVAISVLGGGIILGVLTAPVVLLSRRLSESREFVADRAGAVLVGDPSALVTALEKLSDRGFELPDTDARTHYTGVDGLCFLPYGLDDTDASTDEDTFTVETRSHPPTHERVANLRALVDEL</sequence>
<evidence type="ECO:0000313" key="14">
    <source>
        <dbReference type="Proteomes" id="UP001596395"/>
    </source>
</evidence>
<organism evidence="13 14">
    <name type="scientific">Halorubellus litoreus</name>
    <dbReference type="NCBI Taxonomy" id="755308"/>
    <lineage>
        <taxon>Archaea</taxon>
        <taxon>Methanobacteriati</taxon>
        <taxon>Methanobacteriota</taxon>
        <taxon>Stenosarchaea group</taxon>
        <taxon>Halobacteria</taxon>
        <taxon>Halobacteriales</taxon>
        <taxon>Halorubellaceae</taxon>
        <taxon>Halorubellus</taxon>
    </lineage>
</organism>
<dbReference type="PANTHER" id="PTHR43221:SF2">
    <property type="entry name" value="PROTEASE HTPX HOMOLOG"/>
    <property type="match status" value="1"/>
</dbReference>
<evidence type="ECO:0000256" key="11">
    <source>
        <dbReference type="SAM" id="Phobius"/>
    </source>
</evidence>
<comment type="similarity">
    <text evidence="10">Belongs to the peptidase M48 family.</text>
</comment>
<evidence type="ECO:0000256" key="5">
    <source>
        <dbReference type="ARBA" id="ARBA00022801"/>
    </source>
</evidence>
<dbReference type="PANTHER" id="PTHR43221">
    <property type="entry name" value="PROTEASE HTPX"/>
    <property type="match status" value="1"/>
</dbReference>
<accession>A0ABD5VKX7</accession>
<keyword evidence="3 11" id="KW-0812">Transmembrane</keyword>
<comment type="cofactor">
    <cofactor evidence="10">
        <name>Zn(2+)</name>
        <dbReference type="ChEBI" id="CHEBI:29105"/>
    </cofactor>
    <text evidence="10">Binds 1 zinc ion per subunit.</text>
</comment>
<evidence type="ECO:0000256" key="7">
    <source>
        <dbReference type="ARBA" id="ARBA00022989"/>
    </source>
</evidence>
<keyword evidence="2 10" id="KW-0645">Protease</keyword>
<dbReference type="AlphaFoldDB" id="A0ABD5VKX7"/>
<name>A0ABD5VKX7_9EURY</name>